<keyword evidence="17" id="KW-1185">Reference proteome</keyword>
<keyword evidence="7 16" id="KW-0560">Oxidoreductase</keyword>
<dbReference type="InterPro" id="IPR023753">
    <property type="entry name" value="FAD/NAD-binding_dom"/>
</dbReference>
<dbReference type="GO" id="GO:0048038">
    <property type="term" value="F:quinone binding"/>
    <property type="evidence" value="ECO:0007669"/>
    <property type="project" value="UniProtKB-KW"/>
</dbReference>
<dbReference type="FunFam" id="3.50.50.100:FF:000017">
    <property type="entry name" value="Sulfide-quinone reductase"/>
    <property type="match status" value="1"/>
</dbReference>
<dbReference type="GO" id="GO:0003955">
    <property type="term" value="F:NAD(P)H dehydrogenase (quinone) activity"/>
    <property type="evidence" value="ECO:0007669"/>
    <property type="project" value="TreeGrafter"/>
</dbReference>
<dbReference type="RefSeq" id="WP_309204152.1">
    <property type="nucleotide sequence ID" value="NZ_CP133548.1"/>
</dbReference>
<dbReference type="SUPFAM" id="SSF51905">
    <property type="entry name" value="FAD/NAD(P)-binding domain"/>
    <property type="match status" value="1"/>
</dbReference>
<dbReference type="InterPro" id="IPR036188">
    <property type="entry name" value="FAD/NAD-bd_sf"/>
</dbReference>
<gene>
    <name evidence="16" type="ORF">Q9312_08460</name>
</gene>
<reference evidence="16 17" key="1">
    <citation type="submission" date="2023-08" db="EMBL/GenBank/DDBJ databases">
        <title>Pleionea litopenaei sp. nov., isolated from stomach of juvenile Litopenaeus vannamei.</title>
        <authorList>
            <person name="Rho A.M."/>
            <person name="Hwang C.Y."/>
        </authorList>
    </citation>
    <scope>NUCLEOTIDE SEQUENCE [LARGE SCALE GENOMIC DNA]</scope>
    <source>
        <strain evidence="16 17">HL-JVS1</strain>
    </source>
</reference>
<organism evidence="16 17">
    <name type="scientific">Pleionea litopenaei</name>
    <dbReference type="NCBI Taxonomy" id="3070815"/>
    <lineage>
        <taxon>Bacteria</taxon>
        <taxon>Pseudomonadati</taxon>
        <taxon>Pseudomonadota</taxon>
        <taxon>Gammaproteobacteria</taxon>
        <taxon>Oceanospirillales</taxon>
        <taxon>Pleioneaceae</taxon>
        <taxon>Pleionea</taxon>
    </lineage>
</organism>
<dbReference type="GO" id="GO:0016020">
    <property type="term" value="C:membrane"/>
    <property type="evidence" value="ECO:0007669"/>
    <property type="project" value="UniProtKB-SubCell"/>
</dbReference>
<comment type="similarity">
    <text evidence="11">Belongs to the SQRD family.</text>
</comment>
<comment type="subcellular location">
    <subcellularLocation>
        <location evidence="2">Membrane</location>
        <topology evidence="2">Peripheral membrane protein</topology>
    </subcellularLocation>
</comment>
<comment type="catalytic activity">
    <reaction evidence="9">
        <text>n a quinone + n hydrogen sulfide + n H(+) = polysulfur(n-2) + n a quinol</text>
        <dbReference type="Rhea" id="RHEA:30239"/>
        <dbReference type="Rhea" id="RHEA-COMP:19475"/>
        <dbReference type="ChEBI" id="CHEBI:15378"/>
        <dbReference type="ChEBI" id="CHEBI:17909"/>
        <dbReference type="ChEBI" id="CHEBI:24646"/>
        <dbReference type="ChEBI" id="CHEBI:29919"/>
        <dbReference type="ChEBI" id="CHEBI:132124"/>
        <dbReference type="EC" id="1.8.5.4"/>
    </reaction>
</comment>
<dbReference type="Pfam" id="PF07992">
    <property type="entry name" value="Pyr_redox_2"/>
    <property type="match status" value="1"/>
</dbReference>
<dbReference type="GO" id="GO:0070224">
    <property type="term" value="F:sulfide:quinone oxidoreductase activity"/>
    <property type="evidence" value="ECO:0007669"/>
    <property type="project" value="UniProtKB-EC"/>
</dbReference>
<evidence type="ECO:0000256" key="2">
    <source>
        <dbReference type="ARBA" id="ARBA00004170"/>
    </source>
</evidence>
<dbReference type="GO" id="GO:0019646">
    <property type="term" value="P:aerobic electron transport chain"/>
    <property type="evidence" value="ECO:0007669"/>
    <property type="project" value="TreeGrafter"/>
</dbReference>
<evidence type="ECO:0000259" key="15">
    <source>
        <dbReference type="Pfam" id="PF07992"/>
    </source>
</evidence>
<keyword evidence="4" id="KW-0874">Quinone</keyword>
<dbReference type="Proteomes" id="UP001239782">
    <property type="component" value="Chromosome"/>
</dbReference>
<evidence type="ECO:0000256" key="1">
    <source>
        <dbReference type="ARBA" id="ARBA00001974"/>
    </source>
</evidence>
<evidence type="ECO:0000313" key="17">
    <source>
        <dbReference type="Proteomes" id="UP001239782"/>
    </source>
</evidence>
<comment type="function">
    <text evidence="10">Catalyzes the oxidation of hydrogen sulfide, with the help of a quinone. Consecutive reaction cycles lead to the accumulation of a polysulfide product on the active site Cys residues; these products are released when they exceed a critical length, typically as cyclooctasulfur.</text>
</comment>
<dbReference type="GO" id="GO:0000166">
    <property type="term" value="F:nucleotide binding"/>
    <property type="evidence" value="ECO:0007669"/>
    <property type="project" value="UniProtKB-KW"/>
</dbReference>
<proteinExistence type="inferred from homology"/>
<dbReference type="AlphaFoldDB" id="A0AA51RWW7"/>
<dbReference type="Gene3D" id="3.50.50.100">
    <property type="match status" value="1"/>
</dbReference>
<evidence type="ECO:0000256" key="13">
    <source>
        <dbReference type="ARBA" id="ARBA00071264"/>
    </source>
</evidence>
<evidence type="ECO:0000256" key="10">
    <source>
        <dbReference type="ARBA" id="ARBA00054727"/>
    </source>
</evidence>
<keyword evidence="5" id="KW-0547">Nucleotide-binding</keyword>
<keyword evidence="6" id="KW-0274">FAD</keyword>
<dbReference type="InterPro" id="IPR051169">
    <property type="entry name" value="NADH-Q_oxidoreductase"/>
</dbReference>
<dbReference type="PANTHER" id="PTHR42913:SF6">
    <property type="entry name" value="SULFIDE-QUINONE REDUCTASE"/>
    <property type="match status" value="1"/>
</dbReference>
<evidence type="ECO:0000313" key="16">
    <source>
        <dbReference type="EMBL" id="WMS88933.1"/>
    </source>
</evidence>
<evidence type="ECO:0000256" key="8">
    <source>
        <dbReference type="ARBA" id="ARBA00023136"/>
    </source>
</evidence>
<evidence type="ECO:0000256" key="6">
    <source>
        <dbReference type="ARBA" id="ARBA00022827"/>
    </source>
</evidence>
<dbReference type="EC" id="1.8.5.4" evidence="12"/>
<evidence type="ECO:0000256" key="12">
    <source>
        <dbReference type="ARBA" id="ARBA00066453"/>
    </source>
</evidence>
<comment type="cofactor">
    <cofactor evidence="1">
        <name>FAD</name>
        <dbReference type="ChEBI" id="CHEBI:57692"/>
    </cofactor>
</comment>
<dbReference type="PANTHER" id="PTHR42913">
    <property type="entry name" value="APOPTOSIS-INDUCING FACTOR 1"/>
    <property type="match status" value="1"/>
</dbReference>
<evidence type="ECO:0000256" key="5">
    <source>
        <dbReference type="ARBA" id="ARBA00022741"/>
    </source>
</evidence>
<feature type="domain" description="FAD/NAD(P)-binding" evidence="15">
    <location>
        <begin position="3"/>
        <end position="306"/>
    </location>
</feature>
<accession>A0AA51RWW7</accession>
<evidence type="ECO:0000256" key="3">
    <source>
        <dbReference type="ARBA" id="ARBA00022630"/>
    </source>
</evidence>
<evidence type="ECO:0000256" key="9">
    <source>
        <dbReference type="ARBA" id="ARBA00050821"/>
    </source>
</evidence>
<evidence type="ECO:0000256" key="7">
    <source>
        <dbReference type="ARBA" id="ARBA00023002"/>
    </source>
</evidence>
<dbReference type="EMBL" id="CP133548">
    <property type="protein sequence ID" value="WMS88933.1"/>
    <property type="molecule type" value="Genomic_DNA"/>
</dbReference>
<dbReference type="KEGG" id="plei:Q9312_08460"/>
<evidence type="ECO:0000256" key="14">
    <source>
        <dbReference type="ARBA" id="ARBA00081101"/>
    </source>
</evidence>
<keyword evidence="3" id="KW-0285">Flavoprotein</keyword>
<keyword evidence="8" id="KW-0472">Membrane</keyword>
<name>A0AA51RWW7_9GAMM</name>
<evidence type="ECO:0000256" key="4">
    <source>
        <dbReference type="ARBA" id="ARBA00022719"/>
    </source>
</evidence>
<protein>
    <recommendedName>
        <fullName evidence="13">Sulfide-quinone reductase</fullName>
        <ecNumber evidence="12">1.8.5.4</ecNumber>
    </recommendedName>
    <alternativeName>
        <fullName evidence="14">Sulfide:quinone oxidoreductase</fullName>
    </alternativeName>
</protein>
<sequence>MAKVIVLGAGTGGMPAAYEIKEQLGNGHEVVLINEKPEFRFVPSNPWVAVGWKKAEAITIPIEKYVSKKGIQFLCGRVESIDANNNQLTVNGEQVDYDYLVIATGPKLAFSNIPGAGPDGFTQSICTLDHALSSYKDFQALLENPGPVVVGAFQGASCFGPAYEYAFILDKALRDAKIRHKVPMTFVTSEPYIGHLGLGGVGDSKSMLESDLRHRDIKWICNASVDEVQQGKMNVSEMNHKGELDSKHELNFNHAMLIPPFSGVDAVANVESLCNPKGFVITDEFQRSPAYPNIFSGGVCVAIPPVEDTPVPTGTPKTGYMIETMMTAIAHNLKSIIIDGAEPSAKGTWQAICLADMGDTGAAFVAIPQIPPRNITWYKKGKWVHLAKIAFEKYFMRKMKTGNSEPVYEKYILKALGIERLEK</sequence>
<evidence type="ECO:0000256" key="11">
    <source>
        <dbReference type="ARBA" id="ARBA00060891"/>
    </source>
</evidence>